<evidence type="ECO:0000313" key="5">
    <source>
        <dbReference type="EMBL" id="CAL93706.1"/>
    </source>
</evidence>
<dbReference type="InterPro" id="IPR011055">
    <property type="entry name" value="Dup_hybrid_motif"/>
</dbReference>
<dbReference type="SUPFAM" id="SSF54106">
    <property type="entry name" value="LysM domain"/>
    <property type="match status" value="1"/>
</dbReference>
<organism evidence="5 6">
    <name type="scientific">Azoarcus sp. (strain BH72)</name>
    <dbReference type="NCBI Taxonomy" id="418699"/>
    <lineage>
        <taxon>Bacteria</taxon>
        <taxon>Pseudomonadati</taxon>
        <taxon>Pseudomonadota</taxon>
        <taxon>Betaproteobacteria</taxon>
        <taxon>Rhodocyclales</taxon>
        <taxon>Zoogloeaceae</taxon>
        <taxon>Azoarcus</taxon>
    </lineage>
</organism>
<dbReference type="GO" id="GO:0004222">
    <property type="term" value="F:metalloendopeptidase activity"/>
    <property type="evidence" value="ECO:0007669"/>
    <property type="project" value="TreeGrafter"/>
</dbReference>
<dbReference type="Pfam" id="PF01476">
    <property type="entry name" value="LysM"/>
    <property type="match status" value="1"/>
</dbReference>
<dbReference type="InterPro" id="IPR016047">
    <property type="entry name" value="M23ase_b-sheet_dom"/>
</dbReference>
<feature type="signal peptide" evidence="3">
    <location>
        <begin position="1"/>
        <end position="29"/>
    </location>
</feature>
<dbReference type="eggNOG" id="COG4942">
    <property type="taxonomic scope" value="Bacteria"/>
</dbReference>
<reference evidence="5 6" key="1">
    <citation type="journal article" date="2006" name="Nat. Biotechnol.">
        <title>Complete genome of the mutualistic, N2-fixing grass endophyte Azoarcus sp. strain BH72.</title>
        <authorList>
            <person name="Krause A."/>
            <person name="Ramakumar A."/>
            <person name="Bartels D."/>
            <person name="Battistoni F."/>
            <person name="Bekel T."/>
            <person name="Boch J."/>
            <person name="Boehm M."/>
            <person name="Friedrich F."/>
            <person name="Hurek T."/>
            <person name="Krause L."/>
            <person name="Linke B."/>
            <person name="McHardy A.C."/>
            <person name="Sarkar A."/>
            <person name="Schneiker S."/>
            <person name="Syed A.A."/>
            <person name="Thauer R."/>
            <person name="Vorhoelter F.-J."/>
            <person name="Weidner S."/>
            <person name="Puehler A."/>
            <person name="Reinhold-Hurek B."/>
            <person name="Kaiser O."/>
            <person name="Goesmann A."/>
        </authorList>
    </citation>
    <scope>NUCLEOTIDE SEQUENCE [LARGE SCALE GENOMIC DNA]</scope>
    <source>
        <strain evidence="5 6">BH72</strain>
    </source>
</reference>
<dbReference type="PANTHER" id="PTHR21666:SF263">
    <property type="entry name" value="MUREIN HYDROLASE ACTIVATOR NLPD"/>
    <property type="match status" value="1"/>
</dbReference>
<keyword evidence="3" id="KW-0732">Signal</keyword>
<dbReference type="Gene3D" id="2.70.70.10">
    <property type="entry name" value="Glucose Permease (Domain IIA)"/>
    <property type="match status" value="1"/>
</dbReference>
<evidence type="ECO:0000313" key="6">
    <source>
        <dbReference type="Proteomes" id="UP000002588"/>
    </source>
</evidence>
<dbReference type="KEGG" id="azo:azo1089"/>
<evidence type="ECO:0000256" key="1">
    <source>
        <dbReference type="ARBA" id="ARBA00038420"/>
    </source>
</evidence>
<dbReference type="PROSITE" id="PS51782">
    <property type="entry name" value="LYSM"/>
    <property type="match status" value="1"/>
</dbReference>
<accession>A1K4F1</accession>
<dbReference type="CDD" id="cd12797">
    <property type="entry name" value="M23_peptidase"/>
    <property type="match status" value="1"/>
</dbReference>
<dbReference type="EMBL" id="AM406670">
    <property type="protein sequence ID" value="CAL93706.1"/>
    <property type="molecule type" value="Genomic_DNA"/>
</dbReference>
<dbReference type="RefSeq" id="WP_011764823.1">
    <property type="nucleotide sequence ID" value="NC_008702.1"/>
</dbReference>
<dbReference type="CAZy" id="CBM50">
    <property type="family name" value="Carbohydrate-Binding Module Family 50"/>
</dbReference>
<sequence length="302" mass="31898">MNDSVNIKKRIAPYFLALGVLFLAGCASRAPVAVRDGNGVAPPPAAAPVADRAGVHVVRAGETLLGIARQYGQNVKDLVVWNGLTNPNQIHVGQEIRVLPPDANAIPGGAVATPIPITSEPPVAVPVVPQPATAGALKLEPKGGKQPYSDELWARVRRSGEPAAPVASEPRATQAPEQEPGDAEWLWPAKGKVLSGFNEATNKGIDISGNPGDAVVASAAGRVVYAGSGLRGYGKLVIIKHNQEYNSVYAHNQKLLVKEDDQVSQGQKIAELGSTDADRPKLHFEIRKQGRPVDPMKFLSAR</sequence>
<keyword evidence="6" id="KW-1185">Reference proteome</keyword>
<dbReference type="InterPro" id="IPR018392">
    <property type="entry name" value="LysM"/>
</dbReference>
<feature type="region of interest" description="Disordered" evidence="2">
    <location>
        <begin position="159"/>
        <end position="181"/>
    </location>
</feature>
<dbReference type="CDD" id="cd00118">
    <property type="entry name" value="LysM"/>
    <property type="match status" value="1"/>
</dbReference>
<dbReference type="Proteomes" id="UP000002588">
    <property type="component" value="Chromosome"/>
</dbReference>
<dbReference type="Pfam" id="PF01551">
    <property type="entry name" value="Peptidase_M23"/>
    <property type="match status" value="1"/>
</dbReference>
<evidence type="ECO:0000256" key="2">
    <source>
        <dbReference type="SAM" id="MobiDB-lite"/>
    </source>
</evidence>
<protein>
    <submittedName>
        <fullName evidence="5">Conserved hypothetical lipoprotein</fullName>
    </submittedName>
</protein>
<proteinExistence type="inferred from homology"/>
<evidence type="ECO:0000256" key="3">
    <source>
        <dbReference type="SAM" id="SignalP"/>
    </source>
</evidence>
<feature type="chain" id="PRO_5002635252" evidence="3">
    <location>
        <begin position="30"/>
        <end position="302"/>
    </location>
</feature>
<dbReference type="PANTHER" id="PTHR21666">
    <property type="entry name" value="PEPTIDASE-RELATED"/>
    <property type="match status" value="1"/>
</dbReference>
<gene>
    <name evidence="5" type="primary">nlpD</name>
    <name evidence="5" type="ordered locus">azo1089</name>
</gene>
<dbReference type="SMART" id="SM00257">
    <property type="entry name" value="LysM"/>
    <property type="match status" value="1"/>
</dbReference>
<dbReference type="InterPro" id="IPR036779">
    <property type="entry name" value="LysM_dom_sf"/>
</dbReference>
<keyword evidence="5" id="KW-0449">Lipoprotein</keyword>
<feature type="domain" description="LysM" evidence="4">
    <location>
        <begin position="54"/>
        <end position="98"/>
    </location>
</feature>
<dbReference type="eggNOG" id="COG1388">
    <property type="taxonomic scope" value="Bacteria"/>
</dbReference>
<dbReference type="GO" id="GO:0009279">
    <property type="term" value="C:cell outer membrane"/>
    <property type="evidence" value="ECO:0007669"/>
    <property type="project" value="TreeGrafter"/>
</dbReference>
<name>A1K4F1_AZOSB</name>
<dbReference type="GO" id="GO:0032153">
    <property type="term" value="C:cell division site"/>
    <property type="evidence" value="ECO:0007669"/>
    <property type="project" value="TreeGrafter"/>
</dbReference>
<comment type="similarity">
    <text evidence="1">Belongs to the E.coli NlpD/Haemophilus LppB family.</text>
</comment>
<dbReference type="Gene3D" id="3.10.350.10">
    <property type="entry name" value="LysM domain"/>
    <property type="match status" value="1"/>
</dbReference>
<dbReference type="HOGENOM" id="CLU_029425_0_2_4"/>
<dbReference type="SUPFAM" id="SSF51261">
    <property type="entry name" value="Duplicated hybrid motif"/>
    <property type="match status" value="1"/>
</dbReference>
<dbReference type="STRING" id="62928.azo1089"/>
<dbReference type="InterPro" id="IPR050570">
    <property type="entry name" value="Cell_wall_metabolism_enzyme"/>
</dbReference>
<evidence type="ECO:0000259" key="4">
    <source>
        <dbReference type="PROSITE" id="PS51782"/>
    </source>
</evidence>
<dbReference type="AlphaFoldDB" id="A1K4F1"/>